<evidence type="ECO:0000313" key="1">
    <source>
        <dbReference type="EMBL" id="KAI8440965.1"/>
    </source>
</evidence>
<accession>A0ACC0KXC6</accession>
<proteinExistence type="predicted"/>
<evidence type="ECO:0000313" key="2">
    <source>
        <dbReference type="Proteomes" id="UP001064048"/>
    </source>
</evidence>
<reference evidence="1 2" key="1">
    <citation type="journal article" date="2022" name="Genome Biol. Evol.">
        <title>The Spruce Budworm Genome: Reconstructing the Evolutionary History of Antifreeze Proteins.</title>
        <authorList>
            <person name="Beliveau C."/>
            <person name="Gagne P."/>
            <person name="Picq S."/>
            <person name="Vernygora O."/>
            <person name="Keeling C.I."/>
            <person name="Pinkney K."/>
            <person name="Doucet D."/>
            <person name="Wen F."/>
            <person name="Johnston J.S."/>
            <person name="Maaroufi H."/>
            <person name="Boyle B."/>
            <person name="Laroche J."/>
            <person name="Dewar K."/>
            <person name="Juretic N."/>
            <person name="Blackburn G."/>
            <person name="Nisole A."/>
            <person name="Brunet B."/>
            <person name="Brandao M."/>
            <person name="Lumley L."/>
            <person name="Duan J."/>
            <person name="Quan G."/>
            <person name="Lucarotti C.J."/>
            <person name="Roe A.D."/>
            <person name="Sperling F.A.H."/>
            <person name="Levesque R.C."/>
            <person name="Cusson M."/>
        </authorList>
    </citation>
    <scope>NUCLEOTIDE SEQUENCE [LARGE SCALE GENOMIC DNA]</scope>
    <source>
        <strain evidence="1">Glfc:IPQL:Cfum</strain>
    </source>
</reference>
<gene>
    <name evidence="1" type="ORF">MSG28_009254</name>
</gene>
<keyword evidence="2" id="KW-1185">Reference proteome</keyword>
<comment type="caution">
    <text evidence="1">The sequence shown here is derived from an EMBL/GenBank/DDBJ whole genome shotgun (WGS) entry which is preliminary data.</text>
</comment>
<dbReference type="EMBL" id="CM046115">
    <property type="protein sequence ID" value="KAI8440965.1"/>
    <property type="molecule type" value="Genomic_DNA"/>
</dbReference>
<dbReference type="Proteomes" id="UP001064048">
    <property type="component" value="Chromosome 15"/>
</dbReference>
<sequence>MKTVLMVAEKPSLAQNLANILSNGKCNTNKGSNSACAVHEWNGTFKNEPVRYKMTSVCGHVMSLDFTGKYNNWDKVDPVELFSCTTEKKEAMPRLRIPAFLAQESRDCDYLVLWLDCDKEGENICFEVMSCVQAYMKGDVCSPQVTYRARFSAITEKDIKAAMLSLVRPNENESRSVDARQELDLRIGCRYGDLDATLISYGPCQTPTLGFCVQRHDEIQTFKPETYWVLRVTASTSEGRELPLEWKRVRSFDKDIANMFLSGIKEIKEAQVIAVQAKEKVKARPTALNTVELMRVASAGLGMSPHQAMQVAERLYTQGYISYPRTETTSYSENFDLMGTLRQQQSSSKWGAEVRALVANGINKPKKGHDAGDHPPITPMRAASESELEGDMWRIYDYVTRHFIATLSRDCKYLSTSITFKIGTETFTYTGNTLVDAGYTEVMHWQAFGKDEFVPLLAVDDMLRAHDHRLVECQTSPPDYLTESEVITLMEKHGIGTDASIPVHINNICQRNYVTVGSGRRLVPTNLGIVLVHGYQKVTRLAKANRRAGHKARRTDSRWDRQVLEWRQRIGKQTRWKVDLVKAAGGFRPLPTEATKGPWGRPMSNIDPELVLPTMRSAVEEQLNLIAIGRADYEAVLSHTTEIFRRKFQYFVRSIEGMDQLFEVNFSSLKASGKALSRCGKCRRYMRYIQAKPTRLHCSHCDDTYGLPQNGTVRIYRELKCPLDDFELLSWSTGTKGKSFPLCPYCYNHPPFRDMKKGFGCNSCTHPTCSYGVNSTGVSGCVECEAGVLVLDPAAPKWKLACNRCDVIINVFDDAIRVSVCEQQCAACGAQLVTAEYRPERTPLPAALTEMTGCLYCEPAFSAQVATRLLRAGGVRQQCAACGAQLVTAEYRPERTPLPAALTEMTGCLYCEPAFSAQLEKHRAVAARAPASRGRGGRSRGNKHRNKQPKDKMAQLAAYFV</sequence>
<name>A0ACC0KXC6_CHOFU</name>
<organism evidence="1 2">
    <name type="scientific">Choristoneura fumiferana</name>
    <name type="common">Spruce budworm moth</name>
    <name type="synonym">Archips fumiferana</name>
    <dbReference type="NCBI Taxonomy" id="7141"/>
    <lineage>
        <taxon>Eukaryota</taxon>
        <taxon>Metazoa</taxon>
        <taxon>Ecdysozoa</taxon>
        <taxon>Arthropoda</taxon>
        <taxon>Hexapoda</taxon>
        <taxon>Insecta</taxon>
        <taxon>Pterygota</taxon>
        <taxon>Neoptera</taxon>
        <taxon>Endopterygota</taxon>
        <taxon>Lepidoptera</taxon>
        <taxon>Glossata</taxon>
        <taxon>Ditrysia</taxon>
        <taxon>Tortricoidea</taxon>
        <taxon>Tortricidae</taxon>
        <taxon>Tortricinae</taxon>
        <taxon>Choristoneura</taxon>
    </lineage>
</organism>
<protein>
    <submittedName>
        <fullName evidence="1">Uncharacterized protein</fullName>
    </submittedName>
</protein>